<reference evidence="4 5" key="1">
    <citation type="submission" date="2019-03" db="EMBL/GenBank/DDBJ databases">
        <authorList>
            <person name="Gaulin E."/>
            <person name="Dumas B."/>
        </authorList>
    </citation>
    <scope>NUCLEOTIDE SEQUENCE [LARGE SCALE GENOMIC DNA]</scope>
    <source>
        <strain evidence="4">CBS 568.67</strain>
    </source>
</reference>
<sequence length="250" mass="28721">MGKKAKGIGHVRDEDSDTVTLRGDDSLGGTRSTGATLPPLAEENRNIEVVTSIGESPSSYCDETTVRENKSSTKKARARETPMESSEPREATDLTECADVVDEDDYNFRIKFKIEMTWHLVYFLLWNFLARHAWNIWIEFVSVVLVYSAVGLFGSLSPTRYPASWCLWAVKCYLWLNPIIQVYNGLWFARLFFMDNVFWFTYITMLLNCGVLYCGHVSASEYFENDLSIFMERYFPTEEEHPPPPQSQSP</sequence>
<keyword evidence="2" id="KW-0812">Transmembrane</keyword>
<feature type="transmembrane region" description="Helical" evidence="2">
    <location>
        <begin position="140"/>
        <end position="161"/>
    </location>
</feature>
<gene>
    <name evidence="4" type="primary">Aste57867_8389</name>
    <name evidence="3" type="ORF">As57867_008357</name>
    <name evidence="4" type="ORF">ASTE57867_8389</name>
</gene>
<name>A0A485KK62_9STRA</name>
<dbReference type="AlphaFoldDB" id="A0A485KK62"/>
<reference evidence="3" key="2">
    <citation type="submission" date="2019-06" db="EMBL/GenBank/DDBJ databases">
        <title>Genomics analysis of Aphanomyces spp. identifies a new class of oomycete effector associated with host adaptation.</title>
        <authorList>
            <person name="Gaulin E."/>
        </authorList>
    </citation>
    <scope>NUCLEOTIDE SEQUENCE</scope>
    <source>
        <strain evidence="3">CBS 578.67</strain>
    </source>
</reference>
<proteinExistence type="predicted"/>
<keyword evidence="5" id="KW-1185">Reference proteome</keyword>
<dbReference type="OrthoDB" id="10420650at2759"/>
<feature type="transmembrane region" description="Helical" evidence="2">
    <location>
        <begin position="173"/>
        <end position="193"/>
    </location>
</feature>
<feature type="compositionally biased region" description="Basic and acidic residues" evidence="1">
    <location>
        <begin position="78"/>
        <end position="92"/>
    </location>
</feature>
<dbReference type="EMBL" id="VJMH01005102">
    <property type="protein sequence ID" value="KAF0701092.1"/>
    <property type="molecule type" value="Genomic_DNA"/>
</dbReference>
<keyword evidence="2" id="KW-0472">Membrane</keyword>
<evidence type="ECO:0000313" key="4">
    <source>
        <dbReference type="EMBL" id="VFT85275.1"/>
    </source>
</evidence>
<evidence type="ECO:0000256" key="2">
    <source>
        <dbReference type="SAM" id="Phobius"/>
    </source>
</evidence>
<accession>A0A485KK62</accession>
<dbReference type="EMBL" id="CAADRA010005123">
    <property type="protein sequence ID" value="VFT85275.1"/>
    <property type="molecule type" value="Genomic_DNA"/>
</dbReference>
<feature type="transmembrane region" description="Helical" evidence="2">
    <location>
        <begin position="199"/>
        <end position="223"/>
    </location>
</feature>
<dbReference type="Proteomes" id="UP000332933">
    <property type="component" value="Unassembled WGS sequence"/>
</dbReference>
<evidence type="ECO:0000256" key="1">
    <source>
        <dbReference type="SAM" id="MobiDB-lite"/>
    </source>
</evidence>
<organism evidence="4 5">
    <name type="scientific">Aphanomyces stellatus</name>
    <dbReference type="NCBI Taxonomy" id="120398"/>
    <lineage>
        <taxon>Eukaryota</taxon>
        <taxon>Sar</taxon>
        <taxon>Stramenopiles</taxon>
        <taxon>Oomycota</taxon>
        <taxon>Saprolegniomycetes</taxon>
        <taxon>Saprolegniales</taxon>
        <taxon>Verrucalvaceae</taxon>
        <taxon>Aphanomyces</taxon>
    </lineage>
</organism>
<feature type="region of interest" description="Disordered" evidence="1">
    <location>
        <begin position="60"/>
        <end position="92"/>
    </location>
</feature>
<evidence type="ECO:0000313" key="5">
    <source>
        <dbReference type="Proteomes" id="UP000332933"/>
    </source>
</evidence>
<protein>
    <submittedName>
        <fullName evidence="4">Aste57867_8389 protein</fullName>
    </submittedName>
</protein>
<feature type="region of interest" description="Disordered" evidence="1">
    <location>
        <begin position="1"/>
        <end position="41"/>
    </location>
</feature>
<evidence type="ECO:0000313" key="3">
    <source>
        <dbReference type="EMBL" id="KAF0701092.1"/>
    </source>
</evidence>
<keyword evidence="2" id="KW-1133">Transmembrane helix</keyword>